<organism evidence="1 2">
    <name type="scientific">Chaetomium globosum (strain ATCC 6205 / CBS 148.51 / DSM 1962 / NBRC 6347 / NRRL 1970)</name>
    <name type="common">Soil fungus</name>
    <dbReference type="NCBI Taxonomy" id="306901"/>
    <lineage>
        <taxon>Eukaryota</taxon>
        <taxon>Fungi</taxon>
        <taxon>Dikarya</taxon>
        <taxon>Ascomycota</taxon>
        <taxon>Pezizomycotina</taxon>
        <taxon>Sordariomycetes</taxon>
        <taxon>Sordariomycetidae</taxon>
        <taxon>Sordariales</taxon>
        <taxon>Chaetomiaceae</taxon>
        <taxon>Chaetomium</taxon>
    </lineage>
</organism>
<dbReference type="InParanoid" id="Q2H2H3"/>
<sequence>MNSSQCIAQVALNAQGPVSKEAMIKCVEYEGTASNLPGVVKGLLN</sequence>
<dbReference type="AlphaFoldDB" id="Q2H2H3"/>
<dbReference type="HOGENOM" id="CLU_3207569_0_0_1"/>
<name>Q2H2H3_CHAGB</name>
<gene>
    <name evidence="1" type="ORF">CHGG_04023</name>
</gene>
<dbReference type="Proteomes" id="UP000001056">
    <property type="component" value="Unassembled WGS sequence"/>
</dbReference>
<accession>Q2H2H3</accession>
<dbReference type="RefSeq" id="XP_001223237.1">
    <property type="nucleotide sequence ID" value="XM_001223236.1"/>
</dbReference>
<evidence type="ECO:0000313" key="1">
    <source>
        <dbReference type="EMBL" id="EAQ87404.1"/>
    </source>
</evidence>
<dbReference type="VEuPathDB" id="FungiDB:CHGG_04023"/>
<dbReference type="EMBL" id="CH408032">
    <property type="protein sequence ID" value="EAQ87404.1"/>
    <property type="molecule type" value="Genomic_DNA"/>
</dbReference>
<keyword evidence="2" id="KW-1185">Reference proteome</keyword>
<proteinExistence type="predicted"/>
<protein>
    <submittedName>
        <fullName evidence="1">Uncharacterized protein</fullName>
    </submittedName>
</protein>
<evidence type="ECO:0000313" key="2">
    <source>
        <dbReference type="Proteomes" id="UP000001056"/>
    </source>
</evidence>
<dbReference type="OrthoDB" id="4588160at2759"/>
<reference evidence="2" key="1">
    <citation type="journal article" date="2015" name="Genome Announc.">
        <title>Draft genome sequence of the cellulolytic fungus Chaetomium globosum.</title>
        <authorList>
            <person name="Cuomo C.A."/>
            <person name="Untereiner W.A."/>
            <person name="Ma L.-J."/>
            <person name="Grabherr M."/>
            <person name="Birren B.W."/>
        </authorList>
    </citation>
    <scope>NUCLEOTIDE SEQUENCE [LARGE SCALE GENOMIC DNA]</scope>
    <source>
        <strain evidence="2">ATCC 6205 / CBS 148.51 / DSM 1962 / NBRC 6347 / NRRL 1970</strain>
    </source>
</reference>
<dbReference type="GeneID" id="4391655"/>